<organism evidence="2 3">
    <name type="scientific">Streptomyces puniciscabiei</name>
    <dbReference type="NCBI Taxonomy" id="164348"/>
    <lineage>
        <taxon>Bacteria</taxon>
        <taxon>Bacillati</taxon>
        <taxon>Actinomycetota</taxon>
        <taxon>Actinomycetes</taxon>
        <taxon>Kitasatosporales</taxon>
        <taxon>Streptomycetaceae</taxon>
        <taxon>Streptomyces</taxon>
    </lineage>
</organism>
<keyword evidence="3" id="KW-1185">Reference proteome</keyword>
<comment type="caution">
    <text evidence="2">The sequence shown here is derived from an EMBL/GenBank/DDBJ whole genome shotgun (WGS) entry which is preliminary data.</text>
</comment>
<proteinExistence type="predicted"/>
<evidence type="ECO:0000256" key="1">
    <source>
        <dbReference type="SAM" id="MobiDB-lite"/>
    </source>
</evidence>
<evidence type="ECO:0000313" key="3">
    <source>
        <dbReference type="Proteomes" id="UP000318103"/>
    </source>
</evidence>
<dbReference type="AlphaFoldDB" id="A0A542UAF0"/>
<feature type="compositionally biased region" description="Acidic residues" evidence="1">
    <location>
        <begin position="49"/>
        <end position="61"/>
    </location>
</feature>
<gene>
    <name evidence="2" type="ORF">FB563_0991</name>
</gene>
<feature type="region of interest" description="Disordered" evidence="1">
    <location>
        <begin position="1"/>
        <end position="61"/>
    </location>
</feature>
<sequence length="61" mass="5963">MEAKAKAAGSAETEDAAGDGSEDVAARSDAAADDASDGSGIPKQQSADEAADNEADEGAHR</sequence>
<accession>A0A542UAF0</accession>
<name>A0A542UAF0_9ACTN</name>
<dbReference type="Proteomes" id="UP000318103">
    <property type="component" value="Unassembled WGS sequence"/>
</dbReference>
<reference evidence="2 3" key="1">
    <citation type="submission" date="2019-06" db="EMBL/GenBank/DDBJ databases">
        <title>Sequencing the genomes of 1000 actinobacteria strains.</title>
        <authorList>
            <person name="Klenk H.-P."/>
        </authorList>
    </citation>
    <scope>NUCLEOTIDE SEQUENCE [LARGE SCALE GENOMIC DNA]</scope>
    <source>
        <strain evidence="2 3">DSM 41929</strain>
    </source>
</reference>
<protein>
    <submittedName>
        <fullName evidence="2">Uncharacterized protein</fullName>
    </submittedName>
</protein>
<feature type="compositionally biased region" description="Acidic residues" evidence="1">
    <location>
        <begin position="12"/>
        <end position="22"/>
    </location>
</feature>
<dbReference type="EMBL" id="VFNX01000001">
    <property type="protein sequence ID" value="TQK96064.1"/>
    <property type="molecule type" value="Genomic_DNA"/>
</dbReference>
<evidence type="ECO:0000313" key="2">
    <source>
        <dbReference type="EMBL" id="TQK96064.1"/>
    </source>
</evidence>
<dbReference type="RefSeq" id="WP_055703680.1">
    <property type="nucleotide sequence ID" value="NZ_JBPJFI010000001.1"/>
</dbReference>